<feature type="domain" description="YopX protein" evidence="1">
    <location>
        <begin position="8"/>
        <end position="145"/>
    </location>
</feature>
<evidence type="ECO:0000259" key="1">
    <source>
        <dbReference type="Pfam" id="PF09643"/>
    </source>
</evidence>
<dbReference type="Gene3D" id="2.30.30.290">
    <property type="entry name" value="YopX-like domains"/>
    <property type="match status" value="1"/>
</dbReference>
<evidence type="ECO:0000313" key="2">
    <source>
        <dbReference type="EMBL" id="USG64006.1"/>
    </source>
</evidence>
<accession>A0ABY4WAY2</accession>
<dbReference type="SUPFAM" id="SSF159006">
    <property type="entry name" value="YopX-like"/>
    <property type="match status" value="1"/>
</dbReference>
<sequence>MQARGEIKFRAWDGKKLISTVYPKSNHKFEVDWDGKFKLHTFSERQEITDEHGESWKQPVWEVVENAVIMQFTGLRDKHGKEIYESDILLESLSFDEKYAHVVVWSQDDCAWMFEYDGDLFTASEMNFEQCEIVGNVYEKPELLEAGK</sequence>
<gene>
    <name evidence="2" type="ORF">NDK47_17810</name>
</gene>
<dbReference type="InterPro" id="IPR023385">
    <property type="entry name" value="YopX-like_C"/>
</dbReference>
<name>A0ABY4WAY2_9BACL</name>
<organism evidence="2 3">
    <name type="scientific">Brevibacillus ruminantium</name>
    <dbReference type="NCBI Taxonomy" id="2950604"/>
    <lineage>
        <taxon>Bacteria</taxon>
        <taxon>Bacillati</taxon>
        <taxon>Bacillota</taxon>
        <taxon>Bacilli</taxon>
        <taxon>Bacillales</taxon>
        <taxon>Paenibacillaceae</taxon>
        <taxon>Brevibacillus</taxon>
    </lineage>
</organism>
<dbReference type="Proteomes" id="UP001056500">
    <property type="component" value="Chromosome"/>
</dbReference>
<reference evidence="2" key="1">
    <citation type="submission" date="2022-06" db="EMBL/GenBank/DDBJ databases">
        <title>Genome sequencing of Brevibacillus sp. BB3-R1.</title>
        <authorList>
            <person name="Heo J."/>
            <person name="Lee D."/>
            <person name="Won M."/>
            <person name="Han B.-H."/>
            <person name="Hong S.-B."/>
            <person name="Kwon S.-W."/>
        </authorList>
    </citation>
    <scope>NUCLEOTIDE SEQUENCE</scope>
    <source>
        <strain evidence="2">BB3-R1</strain>
    </source>
</reference>
<keyword evidence="3" id="KW-1185">Reference proteome</keyword>
<dbReference type="InterPro" id="IPR010024">
    <property type="entry name" value="CHP16711"/>
</dbReference>
<dbReference type="EMBL" id="CP098755">
    <property type="protein sequence ID" value="USG64006.1"/>
    <property type="molecule type" value="Genomic_DNA"/>
</dbReference>
<protein>
    <submittedName>
        <fullName evidence="2">YopX family protein</fullName>
    </submittedName>
</protein>
<proteinExistence type="predicted"/>
<dbReference type="InterPro" id="IPR019096">
    <property type="entry name" value="YopX_protein"/>
</dbReference>
<evidence type="ECO:0000313" key="3">
    <source>
        <dbReference type="Proteomes" id="UP001056500"/>
    </source>
</evidence>
<dbReference type="NCBIfam" id="TIGR01671">
    <property type="entry name" value="phage_TIGR01671"/>
    <property type="match status" value="1"/>
</dbReference>
<dbReference type="RefSeq" id="WP_251871091.1">
    <property type="nucleotide sequence ID" value="NZ_CP098755.1"/>
</dbReference>
<dbReference type="Pfam" id="PF09643">
    <property type="entry name" value="YopX"/>
    <property type="match status" value="1"/>
</dbReference>